<feature type="non-terminal residue" evidence="1">
    <location>
        <position position="1"/>
    </location>
</feature>
<organism evidence="1 2">
    <name type="scientific">Symbiodinium necroappetens</name>
    <dbReference type="NCBI Taxonomy" id="1628268"/>
    <lineage>
        <taxon>Eukaryota</taxon>
        <taxon>Sar</taxon>
        <taxon>Alveolata</taxon>
        <taxon>Dinophyceae</taxon>
        <taxon>Suessiales</taxon>
        <taxon>Symbiodiniaceae</taxon>
        <taxon>Symbiodinium</taxon>
    </lineage>
</organism>
<name>A0A813BWW1_9DINO</name>
<dbReference type="EMBL" id="CAJNJA010081196">
    <property type="protein sequence ID" value="CAE7929421.1"/>
    <property type="molecule type" value="Genomic_DNA"/>
</dbReference>
<gene>
    <name evidence="1" type="ORF">SNEC2469_LOCUS32274</name>
</gene>
<sequence>MKQMLLKTAHQRTRKLPVQDSSLAFRIGTPGLPVGDEKHFGEPQLQKAMALFKKVPKEATYEDLIGQDNPQDEPQLLEEDPLARDICDDVHMEDDEGFLSALLGPMPMVSGKDLSMRLSGWSWTIIVSLFQKDSCFDDFPVSVKRRKGEVS</sequence>
<evidence type="ECO:0000313" key="2">
    <source>
        <dbReference type="Proteomes" id="UP000601435"/>
    </source>
</evidence>
<comment type="caution">
    <text evidence="1">The sequence shown here is derived from an EMBL/GenBank/DDBJ whole genome shotgun (WGS) entry which is preliminary data.</text>
</comment>
<protein>
    <submittedName>
        <fullName evidence="1">Uncharacterized protein</fullName>
    </submittedName>
</protein>
<evidence type="ECO:0000313" key="1">
    <source>
        <dbReference type="EMBL" id="CAE7929421.1"/>
    </source>
</evidence>
<keyword evidence="2" id="KW-1185">Reference proteome</keyword>
<reference evidence="1" key="1">
    <citation type="submission" date="2021-02" db="EMBL/GenBank/DDBJ databases">
        <authorList>
            <person name="Dougan E. K."/>
            <person name="Rhodes N."/>
            <person name="Thang M."/>
            <person name="Chan C."/>
        </authorList>
    </citation>
    <scope>NUCLEOTIDE SEQUENCE</scope>
</reference>
<dbReference type="Proteomes" id="UP000601435">
    <property type="component" value="Unassembled WGS sequence"/>
</dbReference>
<proteinExistence type="predicted"/>
<accession>A0A813BWW1</accession>
<dbReference type="AlphaFoldDB" id="A0A813BWW1"/>